<dbReference type="InterPro" id="IPR036179">
    <property type="entry name" value="Ig-like_dom_sf"/>
</dbReference>
<organism evidence="1 2">
    <name type="scientific">Holothuria leucospilota</name>
    <name type="common">Black long sea cucumber</name>
    <name type="synonym">Mertensiothuria leucospilota</name>
    <dbReference type="NCBI Taxonomy" id="206669"/>
    <lineage>
        <taxon>Eukaryota</taxon>
        <taxon>Metazoa</taxon>
        <taxon>Echinodermata</taxon>
        <taxon>Eleutherozoa</taxon>
        <taxon>Echinozoa</taxon>
        <taxon>Holothuroidea</taxon>
        <taxon>Aspidochirotacea</taxon>
        <taxon>Aspidochirotida</taxon>
        <taxon>Holothuriidae</taxon>
        <taxon>Holothuria</taxon>
    </lineage>
</organism>
<proteinExistence type="predicted"/>
<gene>
    <name evidence="1" type="ORF">HOLleu_17005</name>
</gene>
<evidence type="ECO:0000313" key="2">
    <source>
        <dbReference type="Proteomes" id="UP001152320"/>
    </source>
</evidence>
<dbReference type="InterPro" id="IPR013783">
    <property type="entry name" value="Ig-like_fold"/>
</dbReference>
<dbReference type="Proteomes" id="UP001152320">
    <property type="component" value="Chromosome 7"/>
</dbReference>
<keyword evidence="2" id="KW-1185">Reference proteome</keyword>
<sequence length="228" mass="25485">MNVFIEANTLDCPPKVYAEFMKDVIIDCKISDVGNVYWYKGNSTKTSPIVKLQDGRMYTFQGHGHYDINENGSLVVVDLEEEHFGVYSVVHFYSNSKSETDQIQLEIAVKPRVACPSINGCFNCSDECTLLVKTTDILTCSIIRALPAVDIKILVNSGSGIRVLRNASNKTFDPVTGTWNTTSVIEYEWHDCSLSTLITCATRDLQAFELSDRIVTIQSGNLLYESKM</sequence>
<dbReference type="OrthoDB" id="6106100at2759"/>
<accession>A0A9Q1H878</accession>
<comment type="caution">
    <text evidence="1">The sequence shown here is derived from an EMBL/GenBank/DDBJ whole genome shotgun (WGS) entry which is preliminary data.</text>
</comment>
<protein>
    <submittedName>
        <fullName evidence="1">Uncharacterized protein</fullName>
    </submittedName>
</protein>
<reference evidence="1" key="1">
    <citation type="submission" date="2021-10" db="EMBL/GenBank/DDBJ databases">
        <title>Tropical sea cucumber genome reveals ecological adaptation and Cuvierian tubules defense mechanism.</title>
        <authorList>
            <person name="Chen T."/>
        </authorList>
    </citation>
    <scope>NUCLEOTIDE SEQUENCE</scope>
    <source>
        <strain evidence="1">Nanhai2018</strain>
        <tissue evidence="1">Muscle</tissue>
    </source>
</reference>
<dbReference type="SUPFAM" id="SSF48726">
    <property type="entry name" value="Immunoglobulin"/>
    <property type="match status" value="1"/>
</dbReference>
<dbReference type="EMBL" id="JAIZAY010000007">
    <property type="protein sequence ID" value="KAJ8039327.1"/>
    <property type="molecule type" value="Genomic_DNA"/>
</dbReference>
<name>A0A9Q1H878_HOLLE</name>
<dbReference type="AlphaFoldDB" id="A0A9Q1H878"/>
<dbReference type="Gene3D" id="2.60.40.10">
    <property type="entry name" value="Immunoglobulins"/>
    <property type="match status" value="1"/>
</dbReference>
<evidence type="ECO:0000313" key="1">
    <source>
        <dbReference type="EMBL" id="KAJ8039327.1"/>
    </source>
</evidence>